<dbReference type="PANTHER" id="PTHR36305">
    <property type="entry name" value="PHOSPHATIDYLGLYCEROPHOSPHATASE A"/>
    <property type="match status" value="1"/>
</dbReference>
<dbReference type="PANTHER" id="PTHR36305:SF1">
    <property type="entry name" value="PHOSPHATIDYLGLYCEROPHOSPHATASE A"/>
    <property type="match status" value="1"/>
</dbReference>
<dbReference type="GeneID" id="90983473"/>
<keyword evidence="1" id="KW-1133">Transmembrane helix</keyword>
<dbReference type="SUPFAM" id="SSF101307">
    <property type="entry name" value="YutG-like"/>
    <property type="match status" value="1"/>
</dbReference>
<protein>
    <submittedName>
        <fullName evidence="3">Phosphatidylglycerophosphatase</fullName>
    </submittedName>
</protein>
<evidence type="ECO:0000313" key="4">
    <source>
        <dbReference type="Proteomes" id="UP000027665"/>
    </source>
</evidence>
<dbReference type="Proteomes" id="UP000027665">
    <property type="component" value="Unassembled WGS sequence"/>
</dbReference>
<sequence>MILTDEMKTWYGMVATLGTLGRFSKMPGTLGSIAGTAIWLAAGGLPVWAIAAAAVVGCAAADRYEKAAERADPGEVVIDEVVGVWISSWGFDLSYAVVALFLFRLIDITKPFPIKLFEKLPGGVGIVADDCVGGVIVNLLIRALHWLFFAGGLTVILGMVGR</sequence>
<feature type="transmembrane region" description="Helical" evidence="1">
    <location>
        <begin position="143"/>
        <end position="161"/>
    </location>
</feature>
<dbReference type="GO" id="GO:0006629">
    <property type="term" value="P:lipid metabolic process"/>
    <property type="evidence" value="ECO:0007669"/>
    <property type="project" value="InterPro"/>
</dbReference>
<evidence type="ECO:0000259" key="2">
    <source>
        <dbReference type="Pfam" id="PF04608"/>
    </source>
</evidence>
<name>A0A073IRN2_9BACT</name>
<dbReference type="GO" id="GO:0008962">
    <property type="term" value="F:phosphatidylglycerophosphatase activity"/>
    <property type="evidence" value="ECO:0007669"/>
    <property type="project" value="InterPro"/>
</dbReference>
<keyword evidence="1" id="KW-0812">Transmembrane</keyword>
<keyword evidence="4" id="KW-1185">Reference proteome</keyword>
<feature type="transmembrane region" description="Helical" evidence="1">
    <location>
        <begin position="82"/>
        <end position="106"/>
    </location>
</feature>
<feature type="domain" description="YutG/PgpA" evidence="2">
    <location>
        <begin position="14"/>
        <end position="145"/>
    </location>
</feature>
<dbReference type="RefSeq" id="WP_037975813.1">
    <property type="nucleotide sequence ID" value="NZ_CAMETI010000082.1"/>
</dbReference>
<dbReference type="OrthoDB" id="9804091at2"/>
<comment type="caution">
    <text evidence="3">The sequence shown here is derived from an EMBL/GenBank/DDBJ whole genome shotgun (WGS) entry which is preliminary data.</text>
</comment>
<dbReference type="AlphaFoldDB" id="A0A073IRN2"/>
<accession>A0A073IRN2</accession>
<dbReference type="InterPro" id="IPR007686">
    <property type="entry name" value="YutG/PgpA"/>
</dbReference>
<reference evidence="3 4" key="1">
    <citation type="submission" date="2014-04" db="EMBL/GenBank/DDBJ databases">
        <title>Draft Genome Sequence of Synergistes jonesii.</title>
        <authorList>
            <person name="Coil D.A."/>
            <person name="Eisen J.A."/>
            <person name="Holland-Moritz H.E."/>
        </authorList>
    </citation>
    <scope>NUCLEOTIDE SEQUENCE [LARGE SCALE GENOMIC DNA]</scope>
    <source>
        <strain evidence="3 4">78-1</strain>
    </source>
</reference>
<dbReference type="EMBL" id="JMKI01000027">
    <property type="protein sequence ID" value="KEJ92439.1"/>
    <property type="molecule type" value="Genomic_DNA"/>
</dbReference>
<dbReference type="CDD" id="cd06971">
    <property type="entry name" value="PgpA"/>
    <property type="match status" value="1"/>
</dbReference>
<dbReference type="eggNOG" id="COG1267">
    <property type="taxonomic scope" value="Bacteria"/>
</dbReference>
<feature type="transmembrane region" description="Helical" evidence="1">
    <location>
        <begin position="37"/>
        <end position="61"/>
    </location>
</feature>
<keyword evidence="1" id="KW-0472">Membrane</keyword>
<dbReference type="InterPro" id="IPR026037">
    <property type="entry name" value="PgpA"/>
</dbReference>
<proteinExistence type="predicted"/>
<evidence type="ECO:0000256" key="1">
    <source>
        <dbReference type="SAM" id="Phobius"/>
    </source>
</evidence>
<dbReference type="PIRSF" id="PIRSF006162">
    <property type="entry name" value="PgpA"/>
    <property type="match status" value="1"/>
</dbReference>
<organism evidence="3 4">
    <name type="scientific">Synergistes jonesii</name>
    <dbReference type="NCBI Taxonomy" id="2754"/>
    <lineage>
        <taxon>Bacteria</taxon>
        <taxon>Thermotogati</taxon>
        <taxon>Synergistota</taxon>
        <taxon>Synergistia</taxon>
        <taxon>Synergistales</taxon>
        <taxon>Synergistaceae</taxon>
        <taxon>Synergistes</taxon>
    </lineage>
</organism>
<evidence type="ECO:0000313" key="3">
    <source>
        <dbReference type="EMBL" id="KEJ92439.1"/>
    </source>
</evidence>
<dbReference type="InterPro" id="IPR036681">
    <property type="entry name" value="PgpA-like_sf"/>
</dbReference>
<dbReference type="Pfam" id="PF04608">
    <property type="entry name" value="PgpA"/>
    <property type="match status" value="1"/>
</dbReference>
<dbReference type="STRING" id="2754.EH55_03855"/>
<gene>
    <name evidence="3" type="ORF">EH55_03855</name>
</gene>